<dbReference type="GO" id="GO:0048019">
    <property type="term" value="F:receptor antagonist activity"/>
    <property type="evidence" value="ECO:0007669"/>
    <property type="project" value="TreeGrafter"/>
</dbReference>
<dbReference type="SUPFAM" id="SSF57362">
    <property type="entry name" value="BPTI-like"/>
    <property type="match status" value="3"/>
</dbReference>
<dbReference type="SMART" id="SM00131">
    <property type="entry name" value="KU"/>
    <property type="match status" value="2"/>
</dbReference>
<keyword evidence="2" id="KW-0964">Secreted</keyword>
<dbReference type="InterPro" id="IPR002223">
    <property type="entry name" value="Kunitz_BPTI"/>
</dbReference>
<dbReference type="GO" id="GO:0004867">
    <property type="term" value="F:serine-type endopeptidase inhibitor activity"/>
    <property type="evidence" value="ECO:0007669"/>
    <property type="project" value="InterPro"/>
</dbReference>
<feature type="non-terminal residue" evidence="7">
    <location>
        <position position="1"/>
    </location>
</feature>
<dbReference type="GO" id="GO:0050431">
    <property type="term" value="F:transforming growth factor beta binding"/>
    <property type="evidence" value="ECO:0007669"/>
    <property type="project" value="TreeGrafter"/>
</dbReference>
<evidence type="ECO:0000256" key="1">
    <source>
        <dbReference type="ARBA" id="ARBA00004613"/>
    </source>
</evidence>
<dbReference type="PANTHER" id="PTHR45938">
    <property type="entry name" value="ACP24A4-RELATED"/>
    <property type="match status" value="1"/>
</dbReference>
<reference evidence="7" key="2">
    <citation type="journal article" date="2015" name="J. Proteomics">
        <title>Sexual differences in the sialomes of the zebra tick, Rhipicephalus pulchellus.</title>
        <authorList>
            <person name="Tan A.W."/>
            <person name="Francischetti I.M."/>
            <person name="Slovak M."/>
            <person name="Kini R.M."/>
            <person name="Ribeiro J.M."/>
        </authorList>
    </citation>
    <scope>NUCLEOTIDE SEQUENCE</scope>
    <source>
        <tissue evidence="7">Salivary gland</tissue>
    </source>
</reference>
<feature type="domain" description="BPTI/Kunitz inhibitor" evidence="6">
    <location>
        <begin position="1"/>
        <end position="38"/>
    </location>
</feature>
<comment type="subcellular location">
    <subcellularLocation>
        <location evidence="1">Secreted</location>
    </subcellularLocation>
</comment>
<dbReference type="GO" id="GO:0005615">
    <property type="term" value="C:extracellular space"/>
    <property type="evidence" value="ECO:0007669"/>
    <property type="project" value="TreeGrafter"/>
</dbReference>
<organism evidence="7">
    <name type="scientific">Rhipicephalus pulchellus</name>
    <name type="common">Yellow backed tick</name>
    <name type="synonym">Dermacentor pulchellus</name>
    <dbReference type="NCBI Taxonomy" id="72859"/>
    <lineage>
        <taxon>Eukaryota</taxon>
        <taxon>Metazoa</taxon>
        <taxon>Ecdysozoa</taxon>
        <taxon>Arthropoda</taxon>
        <taxon>Chelicerata</taxon>
        <taxon>Arachnida</taxon>
        <taxon>Acari</taxon>
        <taxon>Parasitiformes</taxon>
        <taxon>Ixodida</taxon>
        <taxon>Ixodoidea</taxon>
        <taxon>Ixodidae</taxon>
        <taxon>Rhipicephalinae</taxon>
        <taxon>Rhipicephalus</taxon>
        <taxon>Rhipicephalus</taxon>
    </lineage>
</organism>
<name>L7MKR3_RHIPC</name>
<reference evidence="7" key="1">
    <citation type="submission" date="2012-11" db="EMBL/GenBank/DDBJ databases">
        <authorList>
            <person name="Lucero-Rivera Y.E."/>
            <person name="Tovar-Ramirez D."/>
        </authorList>
    </citation>
    <scope>NUCLEOTIDE SEQUENCE</scope>
    <source>
        <tissue evidence="7">Salivary gland</tissue>
    </source>
</reference>
<dbReference type="Gene3D" id="4.10.410.10">
    <property type="entry name" value="Pancreatic trypsin inhibitor Kunitz domain"/>
    <property type="match status" value="3"/>
</dbReference>
<feature type="domain" description="BPTI/Kunitz inhibitor" evidence="6">
    <location>
        <begin position="108"/>
        <end position="158"/>
    </location>
</feature>
<protein>
    <submittedName>
        <fullName evidence="7">Putative trilaris</fullName>
    </submittedName>
</protein>
<evidence type="ECO:0000256" key="2">
    <source>
        <dbReference type="ARBA" id="ARBA00022525"/>
    </source>
</evidence>
<dbReference type="InterPro" id="IPR036880">
    <property type="entry name" value="Kunitz_BPTI_sf"/>
</dbReference>
<feature type="domain" description="BPTI/Kunitz inhibitor" evidence="6">
    <location>
        <begin position="49"/>
        <end position="99"/>
    </location>
</feature>
<sequence>TDAWFYDAQANACKQLPRGVCAGGNNLFGSLKKCTKACIPLTKAMTKICLHPPSTGQCGPFVVSWFFDYHSHHCKMFNHTVCGGGGNQFRSEVECQQMCRPKRIKTRCSQRPMPGMCFIGQKRFYFDVTRNTCVKFANHKCGSNNNAFSSFKKCMDRCSYNRAAMPCPKCAQTVNNGLPFGGTQGIGMLPGAPGPHGQLGYPVLPGEYRKPTQFDTEGAPSMPSLPSRTNLPPQPAQAVSRYRPTIPRSHTSNNFPPAHPSVPVNTHPALKPEWPNGHIAKPVSPSLRGGPNTPRQGGQPSRPFDLSDAL</sequence>
<dbReference type="AlphaFoldDB" id="L7MKR3"/>
<dbReference type="Pfam" id="PF00014">
    <property type="entry name" value="Kunitz_BPTI"/>
    <property type="match status" value="3"/>
</dbReference>
<keyword evidence="3" id="KW-0732">Signal</keyword>
<evidence type="ECO:0000256" key="4">
    <source>
        <dbReference type="ARBA" id="ARBA00023157"/>
    </source>
</evidence>
<dbReference type="PANTHER" id="PTHR45938:SF11">
    <property type="entry name" value="WAP, KAZAL, IMMUNOGLOBULIN, KUNITZ AND NTR DOMAIN-CONTAINING PROTEIN 2-LIKE"/>
    <property type="match status" value="1"/>
</dbReference>
<evidence type="ECO:0000259" key="6">
    <source>
        <dbReference type="PROSITE" id="PS50279"/>
    </source>
</evidence>
<evidence type="ECO:0000313" key="7">
    <source>
        <dbReference type="EMBL" id="JAA63878.1"/>
    </source>
</evidence>
<evidence type="ECO:0000256" key="5">
    <source>
        <dbReference type="SAM" id="MobiDB-lite"/>
    </source>
</evidence>
<proteinExistence type="evidence at transcript level"/>
<feature type="region of interest" description="Disordered" evidence="5">
    <location>
        <begin position="207"/>
        <end position="310"/>
    </location>
</feature>
<dbReference type="EMBL" id="GACK01001156">
    <property type="protein sequence ID" value="JAA63878.1"/>
    <property type="molecule type" value="mRNA"/>
</dbReference>
<accession>L7MKR3</accession>
<evidence type="ECO:0000256" key="3">
    <source>
        <dbReference type="ARBA" id="ARBA00022729"/>
    </source>
</evidence>
<keyword evidence="4" id="KW-1015">Disulfide bond</keyword>
<dbReference type="PROSITE" id="PS50279">
    <property type="entry name" value="BPTI_KUNITZ_2"/>
    <property type="match status" value="3"/>
</dbReference>